<dbReference type="Pfam" id="PF19891">
    <property type="entry name" value="DUF6364"/>
    <property type="match status" value="1"/>
</dbReference>
<dbReference type="InterPro" id="IPR045944">
    <property type="entry name" value="DUF6364"/>
</dbReference>
<dbReference type="OrthoDB" id="9815166at2"/>
<gene>
    <name evidence="1" type="ORF">C7B82_24225</name>
</gene>
<dbReference type="EMBL" id="PVWK01000130">
    <property type="protein sequence ID" value="PSB25175.1"/>
    <property type="molecule type" value="Genomic_DNA"/>
</dbReference>
<comment type="caution">
    <text evidence="1">The sequence shown here is derived from an EMBL/GenBank/DDBJ whole genome shotgun (WGS) entry which is preliminary data.</text>
</comment>
<reference evidence="1 2" key="2">
    <citation type="submission" date="2018-03" db="EMBL/GenBank/DDBJ databases">
        <title>The ancient ancestry and fast evolution of plastids.</title>
        <authorList>
            <person name="Moore K.R."/>
            <person name="Magnabosco C."/>
            <person name="Momper L."/>
            <person name="Gold D.A."/>
            <person name="Bosak T."/>
            <person name="Fournier G.P."/>
        </authorList>
    </citation>
    <scope>NUCLEOTIDE SEQUENCE [LARGE SCALE GENOMIC DNA]</scope>
    <source>
        <strain evidence="1 2">ULC18</strain>
    </source>
</reference>
<dbReference type="AlphaFoldDB" id="A0A2T1DXG2"/>
<evidence type="ECO:0008006" key="3">
    <source>
        <dbReference type="Google" id="ProtNLM"/>
    </source>
</evidence>
<organism evidence="1 2">
    <name type="scientific">Stenomitos frigidus ULC18</name>
    <dbReference type="NCBI Taxonomy" id="2107698"/>
    <lineage>
        <taxon>Bacteria</taxon>
        <taxon>Bacillati</taxon>
        <taxon>Cyanobacteriota</taxon>
        <taxon>Cyanophyceae</taxon>
        <taxon>Leptolyngbyales</taxon>
        <taxon>Leptolyngbyaceae</taxon>
        <taxon>Stenomitos</taxon>
    </lineage>
</organism>
<reference evidence="2" key="1">
    <citation type="submission" date="2018-02" db="EMBL/GenBank/DDBJ databases">
        <authorList>
            <person name="Moore K."/>
            <person name="Momper L."/>
        </authorList>
    </citation>
    <scope>NUCLEOTIDE SEQUENCE [LARGE SCALE GENOMIC DNA]</scope>
    <source>
        <strain evidence="2">ULC18</strain>
    </source>
</reference>
<name>A0A2T1DXG2_9CYAN</name>
<evidence type="ECO:0000313" key="1">
    <source>
        <dbReference type="EMBL" id="PSB25175.1"/>
    </source>
</evidence>
<protein>
    <recommendedName>
        <fullName evidence="3">CopG family transcriptional regulator</fullName>
    </recommendedName>
</protein>
<proteinExistence type="predicted"/>
<accession>A0A2T1DXG2</accession>
<dbReference type="Proteomes" id="UP000239576">
    <property type="component" value="Unassembled WGS sequence"/>
</dbReference>
<keyword evidence="2" id="KW-1185">Reference proteome</keyword>
<sequence length="84" mass="9421">METELTLHLDDRLVKKADRWAKSHNLSLSDAVAALLKQLPDPDQPLDLSPWTQQLVGVLAAEGAVDTNEASQAQYLDYLEEKYQ</sequence>
<dbReference type="RefSeq" id="WP_106259307.1">
    <property type="nucleotide sequence ID" value="NZ_CAWNSW010000010.1"/>
</dbReference>
<evidence type="ECO:0000313" key="2">
    <source>
        <dbReference type="Proteomes" id="UP000239576"/>
    </source>
</evidence>